<keyword evidence="3" id="KW-0963">Cytoplasm</keyword>
<feature type="region of interest" description="Disordered" evidence="9">
    <location>
        <begin position="392"/>
        <end position="437"/>
    </location>
</feature>
<evidence type="ECO:0000313" key="12">
    <source>
        <dbReference type="Proteomes" id="UP001610728"/>
    </source>
</evidence>
<feature type="region of interest" description="Disordered" evidence="9">
    <location>
        <begin position="1"/>
        <end position="32"/>
    </location>
</feature>
<gene>
    <name evidence="11" type="ORF">HOO65_010566</name>
</gene>
<dbReference type="GeneID" id="98114812"/>
<feature type="compositionally biased region" description="Basic and acidic residues" evidence="9">
    <location>
        <begin position="404"/>
        <end position="414"/>
    </location>
</feature>
<accession>A0ABR4MSG0</accession>
<comment type="subcellular location">
    <subcellularLocation>
        <location evidence="2">Cytoplasm</location>
    </subcellularLocation>
    <subcellularLocation>
        <location evidence="1">Nucleus</location>
    </subcellularLocation>
</comment>
<reference evidence="11 12" key="1">
    <citation type="submission" date="2020-05" db="EMBL/GenBank/DDBJ databases">
        <title>Ceratocystis lukuohia genome.</title>
        <authorList>
            <person name="Harrington T.C."/>
            <person name="Kim K."/>
            <person name="Mayers C.G."/>
        </authorList>
    </citation>
    <scope>NUCLEOTIDE SEQUENCE [LARGE SCALE GENOMIC DNA]</scope>
    <source>
        <strain evidence="11 12">C4212</strain>
    </source>
</reference>
<dbReference type="PROSITE" id="PS51821">
    <property type="entry name" value="VELVET"/>
    <property type="match status" value="1"/>
</dbReference>
<evidence type="ECO:0000256" key="5">
    <source>
        <dbReference type="ARBA" id="ARBA00023015"/>
    </source>
</evidence>
<keyword evidence="6" id="KW-0804">Transcription</keyword>
<feature type="compositionally biased region" description="Basic and acidic residues" evidence="9">
    <location>
        <begin position="428"/>
        <end position="437"/>
    </location>
</feature>
<evidence type="ECO:0000256" key="9">
    <source>
        <dbReference type="SAM" id="MobiDB-lite"/>
    </source>
</evidence>
<feature type="region of interest" description="Disordered" evidence="9">
    <location>
        <begin position="461"/>
        <end position="496"/>
    </location>
</feature>
<evidence type="ECO:0000256" key="6">
    <source>
        <dbReference type="ARBA" id="ARBA00023163"/>
    </source>
</evidence>
<evidence type="ECO:0000313" key="11">
    <source>
        <dbReference type="EMBL" id="KAL2891208.1"/>
    </source>
</evidence>
<feature type="compositionally biased region" description="Basic and acidic residues" evidence="9">
    <location>
        <begin position="556"/>
        <end position="565"/>
    </location>
</feature>
<evidence type="ECO:0000256" key="1">
    <source>
        <dbReference type="ARBA" id="ARBA00004123"/>
    </source>
</evidence>
<proteinExistence type="inferred from homology"/>
<dbReference type="PANTHER" id="PTHR33572:SF14">
    <property type="entry name" value="DEVELOPMENTAL AND SECONDARY METABOLISM REGULATOR VEA"/>
    <property type="match status" value="1"/>
</dbReference>
<keyword evidence="4" id="KW-0749">Sporulation</keyword>
<evidence type="ECO:0000256" key="3">
    <source>
        <dbReference type="ARBA" id="ARBA00022490"/>
    </source>
</evidence>
<sequence>MATQMRPLQPDNGADLRNVQIPTTMEGPPSVFERRTKSGRVLRYQLTILQQPERARACGSGSKSAADRRPVDPPPVVELLIFDITNGQEKDITFSYNVNFFLFATLEHARPMAHGRVQTPSATSPPVLTGMPVSGMAYLDRPTVAGYFLFPDLSVRHEGRYRLAFNLYEEIKDAGDASIDPIDKISNANPGPSFDWRMEVKSNAFTVYSAKKFPGLTESTLLSRTVADQGCRVRIRRDVRMRTRENKEKNRNPHRNEPREAERVSRTPDRQPVDQYRDRSMSNHNVAAENRMAYPVNTSVPPQYSDNRKMSTSDNYLNMPPASHRPSYPTTLSSTSTVPSFPGTGCATYANTSAASARPMTPHSNYVPQNAPNPAYNTTYSNPNRPHIQGYDHNSSAPNSYHSMEVDSKVERHNSVSRTVQQSPRPHYSSEYEKRDHRLSIHSQPYTAPDEITAIRLATMSSLPPPSDRRDMAPTGQIMPEIPPTAPPASSSGLTNSVIEADTNDEEPAYVYPYALPTTSAKQGSHKQGWVSRPHTRKRNRAASPSDSQRIYNRGNPHDNMRPSERPNIATSDAAKAYMANRQLPIPSEVRYMTADGTYKAKPLNRFI</sequence>
<keyword evidence="5" id="KW-0805">Transcription regulation</keyword>
<dbReference type="EMBL" id="JABSNW010000001">
    <property type="protein sequence ID" value="KAL2891208.1"/>
    <property type="molecule type" value="Genomic_DNA"/>
</dbReference>
<dbReference type="Gene3D" id="2.60.40.3960">
    <property type="entry name" value="Velvet domain"/>
    <property type="match status" value="1"/>
</dbReference>
<evidence type="ECO:0000259" key="10">
    <source>
        <dbReference type="PROSITE" id="PS51821"/>
    </source>
</evidence>
<organism evidence="11 12">
    <name type="scientific">Ceratocystis lukuohia</name>
    <dbReference type="NCBI Taxonomy" id="2019550"/>
    <lineage>
        <taxon>Eukaryota</taxon>
        <taxon>Fungi</taxon>
        <taxon>Dikarya</taxon>
        <taxon>Ascomycota</taxon>
        <taxon>Pezizomycotina</taxon>
        <taxon>Sordariomycetes</taxon>
        <taxon>Hypocreomycetidae</taxon>
        <taxon>Microascales</taxon>
        <taxon>Ceratocystidaceae</taxon>
        <taxon>Ceratocystis</taxon>
    </lineage>
</organism>
<dbReference type="PANTHER" id="PTHR33572">
    <property type="entry name" value="SPORE DEVELOPMENT REGULATOR VOSA"/>
    <property type="match status" value="1"/>
</dbReference>
<evidence type="ECO:0000256" key="7">
    <source>
        <dbReference type="ARBA" id="ARBA00023242"/>
    </source>
</evidence>
<dbReference type="InterPro" id="IPR037525">
    <property type="entry name" value="Velvet_dom"/>
</dbReference>
<dbReference type="InterPro" id="IPR021740">
    <property type="entry name" value="Velvet"/>
</dbReference>
<dbReference type="Pfam" id="PF11754">
    <property type="entry name" value="Velvet"/>
    <property type="match status" value="2"/>
</dbReference>
<name>A0ABR4MSG0_9PEZI</name>
<evidence type="ECO:0000256" key="4">
    <source>
        <dbReference type="ARBA" id="ARBA00022969"/>
    </source>
</evidence>
<comment type="caution">
    <text evidence="11">The sequence shown here is derived from an EMBL/GenBank/DDBJ whole genome shotgun (WGS) entry which is preliminary data.</text>
</comment>
<evidence type="ECO:0000256" key="8">
    <source>
        <dbReference type="ARBA" id="ARBA00038005"/>
    </source>
</evidence>
<evidence type="ECO:0000256" key="2">
    <source>
        <dbReference type="ARBA" id="ARBA00004496"/>
    </source>
</evidence>
<comment type="similarity">
    <text evidence="8">Belongs to the velvet family. VeA subfamily.</text>
</comment>
<feature type="region of interest" description="Disordered" evidence="9">
    <location>
        <begin position="237"/>
        <end position="277"/>
    </location>
</feature>
<dbReference type="InterPro" id="IPR038491">
    <property type="entry name" value="Velvet_dom_sf"/>
</dbReference>
<keyword evidence="12" id="KW-1185">Reference proteome</keyword>
<protein>
    <submittedName>
        <fullName evidence="11">Developmental and secondary metabolism regulatorve-1</fullName>
    </submittedName>
</protein>
<feature type="region of interest" description="Disordered" evidence="9">
    <location>
        <begin position="520"/>
        <end position="567"/>
    </location>
</feature>
<keyword evidence="7" id="KW-0539">Nucleus</keyword>
<feature type="compositionally biased region" description="Polar residues" evidence="9">
    <location>
        <begin position="392"/>
        <end position="402"/>
    </location>
</feature>
<dbReference type="Proteomes" id="UP001610728">
    <property type="component" value="Unassembled WGS sequence"/>
</dbReference>
<feature type="domain" description="Velvet" evidence="10">
    <location>
        <begin position="39"/>
        <end position="236"/>
    </location>
</feature>
<dbReference type="RefSeq" id="XP_070862388.1">
    <property type="nucleotide sequence ID" value="XM_071005613.1"/>
</dbReference>